<dbReference type="PANTHER" id="PTHR11566">
    <property type="entry name" value="DYNAMIN"/>
    <property type="match status" value="1"/>
</dbReference>
<dbReference type="PANTHER" id="PTHR11566:SF21">
    <property type="entry name" value="DYNAMIN RELATED PROTEIN 1, ISOFORM A"/>
    <property type="match status" value="1"/>
</dbReference>
<organism evidence="3 4">
    <name type="scientific">Purpureocillium lilacinum</name>
    <name type="common">Paecilomyces lilacinus</name>
    <dbReference type="NCBI Taxonomy" id="33203"/>
    <lineage>
        <taxon>Eukaryota</taxon>
        <taxon>Fungi</taxon>
        <taxon>Dikarya</taxon>
        <taxon>Ascomycota</taxon>
        <taxon>Pezizomycotina</taxon>
        <taxon>Sordariomycetes</taxon>
        <taxon>Hypocreomycetidae</taxon>
        <taxon>Hypocreales</taxon>
        <taxon>Ophiocordycipitaceae</taxon>
        <taxon>Purpureocillium</taxon>
    </lineage>
</organism>
<feature type="domain" description="GED" evidence="2">
    <location>
        <begin position="576"/>
        <end position="667"/>
    </location>
</feature>
<comment type="caution">
    <text evidence="3">The sequence shown here is derived from an EMBL/GenBank/DDBJ whole genome shotgun (WGS) entry which is preliminary data.</text>
</comment>
<evidence type="ECO:0000313" key="3">
    <source>
        <dbReference type="EMBL" id="KAK4093115.1"/>
    </source>
</evidence>
<accession>A0ABR0CA75</accession>
<keyword evidence="4" id="KW-1185">Reference proteome</keyword>
<dbReference type="InterPro" id="IPR020850">
    <property type="entry name" value="GED_dom"/>
</dbReference>
<evidence type="ECO:0000313" key="4">
    <source>
        <dbReference type="Proteomes" id="UP001287286"/>
    </source>
</evidence>
<dbReference type="PROSITE" id="PS51388">
    <property type="entry name" value="GED"/>
    <property type="match status" value="1"/>
</dbReference>
<feature type="region of interest" description="Disordered" evidence="1">
    <location>
        <begin position="677"/>
        <end position="838"/>
    </location>
</feature>
<dbReference type="EMBL" id="JAWRVI010000006">
    <property type="protein sequence ID" value="KAK4093115.1"/>
    <property type="molecule type" value="Genomic_DNA"/>
</dbReference>
<dbReference type="Pfam" id="PF00350">
    <property type="entry name" value="Dynamin_N"/>
    <property type="match status" value="1"/>
</dbReference>
<evidence type="ECO:0000259" key="2">
    <source>
        <dbReference type="PROSITE" id="PS51388"/>
    </source>
</evidence>
<dbReference type="Gene3D" id="3.40.50.300">
    <property type="entry name" value="P-loop containing nucleotide triphosphate hydrolases"/>
    <property type="match status" value="1"/>
</dbReference>
<name>A0ABR0CA75_PURLI</name>
<dbReference type="SUPFAM" id="SSF52540">
    <property type="entry name" value="P-loop containing nucleoside triphosphate hydrolases"/>
    <property type="match status" value="1"/>
</dbReference>
<protein>
    <recommendedName>
        <fullName evidence="2">GED domain-containing protein</fullName>
    </recommendedName>
</protein>
<gene>
    <name evidence="3" type="ORF">Purlil1_2272</name>
</gene>
<dbReference type="Proteomes" id="UP001287286">
    <property type="component" value="Unassembled WGS sequence"/>
</dbReference>
<proteinExistence type="predicted"/>
<sequence>MADRPLPTGLLAQIAKDHKELLGALHDLRELGVSVGDPPQIVVIGANCPAKLSLLRMISGVDFLSGATNRGKAPAIEVAIQKGQEVSSSVALKNHPSAQTMPLRGTKRGCSDILVQAVDRAKEVLADESLSKTLGESILRLNICGPDLEHVTFVDVPVLASLALDSEKGQPKSAPQVIRKARQYLQGNNSIFLFVISRTSESKSQAILDLIKAYDSTAERTMAIVAINESTGTDSPCIDQLLYLFNEEDSLLANKWHIVNCPSTSENNIDQNQDGHPTMLSSQGLSLFSQIPGHAQGLDALMSRLSDLFAKRLSFTLPDIITKSKDKLGAKQRELESLLAAMRGDYEHSFFLKRRADTFSKGDVRELRTIIRTLSRSFEHVMSWNGAKYRVVREHQDSRPPTSEVSEATAAWIRLFNFEAPKEVLLSDLLPKVAHSGSCEHTPGAVDYHLSLRLFREQSEKWHDIAKRYVGLSTDAVKSFIMAALKYVFGADKQGLDAVVAELVQPHFRRLEPDLDRKLDELVRHYHHGQMICADQEFQWRLESVRRRRVQSEAQLGSTASSETSSSAEHATAGSQFDVVDMMKAYYLTSMQTFINNVIILAVEMCLVASIPSIVQPILENKLDAETILRLTERPSTVTKDQTRLSREVQVLEQALSICRDAKPWCQTSFPPVTLPQKIQKQHVSPSETPRNSPASASPPHQSTTPASKKVSATSSSRPSKTETESVTPKTIPAASAPVPQRGEAGTGGGFATATPGQSPCRQSAPSSSASSSVVAPYSGFGRPSTQPPAFGLSPSTPPSAPVRTSGGMFGSQENQQYSGNPRRRGGRGPADSTSYLVPSSSYREFSANYETLIMREGGSSTLTDRFVNICFAEKFRDFCPEELRLADYQSGIVSK</sequence>
<dbReference type="InterPro" id="IPR022812">
    <property type="entry name" value="Dynamin"/>
</dbReference>
<feature type="compositionally biased region" description="Polar residues" evidence="1">
    <location>
        <begin position="677"/>
        <end position="729"/>
    </location>
</feature>
<dbReference type="Gene3D" id="1.20.120.1240">
    <property type="entry name" value="Dynamin, middle domain"/>
    <property type="match status" value="1"/>
</dbReference>
<dbReference type="SMART" id="SM00053">
    <property type="entry name" value="DYNc"/>
    <property type="match status" value="1"/>
</dbReference>
<reference evidence="3 4" key="1">
    <citation type="journal article" date="2024" name="Microbiol. Resour. Announc.">
        <title>Genome annotations for the ascomycete fungi Trichoderma harzianum, Trichoderma aggressivum, and Purpureocillium lilacinum.</title>
        <authorList>
            <person name="Beijen E.P.W."/>
            <person name="Ohm R.A."/>
        </authorList>
    </citation>
    <scope>NUCLEOTIDE SEQUENCE [LARGE SCALE GENOMIC DNA]</scope>
    <source>
        <strain evidence="3 4">CBS 150709</strain>
    </source>
</reference>
<dbReference type="InterPro" id="IPR045063">
    <property type="entry name" value="Dynamin_N"/>
</dbReference>
<dbReference type="InterPro" id="IPR027417">
    <property type="entry name" value="P-loop_NTPase"/>
</dbReference>
<feature type="compositionally biased region" description="Low complexity" evidence="1">
    <location>
        <begin position="764"/>
        <end position="777"/>
    </location>
</feature>
<dbReference type="InterPro" id="IPR001401">
    <property type="entry name" value="Dynamin_GTPase"/>
</dbReference>
<evidence type="ECO:0000256" key="1">
    <source>
        <dbReference type="SAM" id="MobiDB-lite"/>
    </source>
</evidence>